<evidence type="ECO:0000313" key="3">
    <source>
        <dbReference type="Proteomes" id="UP001362999"/>
    </source>
</evidence>
<proteinExistence type="predicted"/>
<evidence type="ECO:0000256" key="1">
    <source>
        <dbReference type="SAM" id="MobiDB-lite"/>
    </source>
</evidence>
<accession>A0AAW0AYV9</accession>
<comment type="caution">
    <text evidence="2">The sequence shown here is derived from an EMBL/GenBank/DDBJ whole genome shotgun (WGS) entry which is preliminary data.</text>
</comment>
<keyword evidence="3" id="KW-1185">Reference proteome</keyword>
<evidence type="ECO:0000313" key="2">
    <source>
        <dbReference type="EMBL" id="KAK7018485.1"/>
    </source>
</evidence>
<feature type="compositionally biased region" description="Polar residues" evidence="1">
    <location>
        <begin position="298"/>
        <end position="310"/>
    </location>
</feature>
<feature type="compositionally biased region" description="Low complexity" evidence="1">
    <location>
        <begin position="119"/>
        <end position="129"/>
    </location>
</feature>
<sequence>MAQTPSSSTDTNSIRASVYDVFLELGALDANSRVAQWIFTDPSCVLPDPDEVDEVAWRPPRETVKFAEGSDRGHGLPQNSGAAEAANLISRPPSSSRTFGFNKFSPKRSKSRSSKRKSSSSSSPIISPSGDGYDTDEGYQSVSGTPKKSRVRAVFSLQSSKSSETSTVASTKPLPTLPPIRERLTITRTVSSVFKKRSKSPPPAETERDIQQWHEVSALSPRIYNPSADNGIALAPPAPSSFRQIPAGPSSFRQILAAAAETGEGEATTFALPRTLFPSMSLKTKRRVTSKARPQSLDLESNSTRHATSLPSSPFILVTEGENNPTPGPQTPFVFVSTVDNPTPRSRRFSDVTSMTAPLAVYPLSISKTLRRSMVFDKVQDTLEPSFPGLRRSSSCSSMIAALAASTSAVSPYELYNQPIPIIRRGKESPFPARPVLPQPLSASVPGESRMATIQRYREFSEQLVELTPYKRFMQQM</sequence>
<feature type="region of interest" description="Disordered" evidence="1">
    <location>
        <begin position="286"/>
        <end position="310"/>
    </location>
</feature>
<name>A0AAW0AYV9_9AGAR</name>
<dbReference type="EMBL" id="JAWWNJ010000046">
    <property type="protein sequence ID" value="KAK7018485.1"/>
    <property type="molecule type" value="Genomic_DNA"/>
</dbReference>
<organism evidence="2 3">
    <name type="scientific">Favolaschia claudopus</name>
    <dbReference type="NCBI Taxonomy" id="2862362"/>
    <lineage>
        <taxon>Eukaryota</taxon>
        <taxon>Fungi</taxon>
        <taxon>Dikarya</taxon>
        <taxon>Basidiomycota</taxon>
        <taxon>Agaricomycotina</taxon>
        <taxon>Agaricomycetes</taxon>
        <taxon>Agaricomycetidae</taxon>
        <taxon>Agaricales</taxon>
        <taxon>Marasmiineae</taxon>
        <taxon>Mycenaceae</taxon>
        <taxon>Favolaschia</taxon>
    </lineage>
</organism>
<gene>
    <name evidence="2" type="ORF">R3P38DRAFT_2982989</name>
</gene>
<protein>
    <submittedName>
        <fullName evidence="2">Uncharacterized protein</fullName>
    </submittedName>
</protein>
<feature type="region of interest" description="Disordered" evidence="1">
    <location>
        <begin position="66"/>
        <end position="182"/>
    </location>
</feature>
<feature type="compositionally biased region" description="Low complexity" evidence="1">
    <location>
        <begin position="156"/>
        <end position="171"/>
    </location>
</feature>
<feature type="compositionally biased region" description="Basic residues" evidence="1">
    <location>
        <begin position="105"/>
        <end position="118"/>
    </location>
</feature>
<reference evidence="2 3" key="1">
    <citation type="journal article" date="2024" name="J Genomics">
        <title>Draft genome sequencing and assembly of Favolaschia claudopus CIRM-BRFM 2984 isolated from oak limbs.</title>
        <authorList>
            <person name="Navarro D."/>
            <person name="Drula E."/>
            <person name="Chaduli D."/>
            <person name="Cazenave R."/>
            <person name="Ahrendt S."/>
            <person name="Wang J."/>
            <person name="Lipzen A."/>
            <person name="Daum C."/>
            <person name="Barry K."/>
            <person name="Grigoriev I.V."/>
            <person name="Favel A."/>
            <person name="Rosso M.N."/>
            <person name="Martin F."/>
        </authorList>
    </citation>
    <scope>NUCLEOTIDE SEQUENCE [LARGE SCALE GENOMIC DNA]</scope>
    <source>
        <strain evidence="2 3">CIRM-BRFM 2984</strain>
    </source>
</reference>
<dbReference type="AlphaFoldDB" id="A0AAW0AYV9"/>
<dbReference type="Proteomes" id="UP001362999">
    <property type="component" value="Unassembled WGS sequence"/>
</dbReference>